<evidence type="ECO:0000313" key="1">
    <source>
        <dbReference type="EMBL" id="JAD22496.1"/>
    </source>
</evidence>
<organism evidence="1">
    <name type="scientific">Arundo donax</name>
    <name type="common">Giant reed</name>
    <name type="synonym">Donax arundinaceus</name>
    <dbReference type="NCBI Taxonomy" id="35708"/>
    <lineage>
        <taxon>Eukaryota</taxon>
        <taxon>Viridiplantae</taxon>
        <taxon>Streptophyta</taxon>
        <taxon>Embryophyta</taxon>
        <taxon>Tracheophyta</taxon>
        <taxon>Spermatophyta</taxon>
        <taxon>Magnoliopsida</taxon>
        <taxon>Liliopsida</taxon>
        <taxon>Poales</taxon>
        <taxon>Poaceae</taxon>
        <taxon>PACMAD clade</taxon>
        <taxon>Arundinoideae</taxon>
        <taxon>Arundineae</taxon>
        <taxon>Arundo</taxon>
    </lineage>
</organism>
<dbReference type="EMBL" id="GBRH01275399">
    <property type="protein sequence ID" value="JAD22496.1"/>
    <property type="molecule type" value="Transcribed_RNA"/>
</dbReference>
<proteinExistence type="predicted"/>
<reference evidence="1" key="2">
    <citation type="journal article" date="2015" name="Data Brief">
        <title>Shoot transcriptome of the giant reed, Arundo donax.</title>
        <authorList>
            <person name="Barrero R.A."/>
            <person name="Guerrero F.D."/>
            <person name="Moolhuijzen P."/>
            <person name="Goolsby J.A."/>
            <person name="Tidwell J."/>
            <person name="Bellgard S.E."/>
            <person name="Bellgard M.I."/>
        </authorList>
    </citation>
    <scope>NUCLEOTIDE SEQUENCE</scope>
    <source>
        <tissue evidence="1">Shoot tissue taken approximately 20 cm above the soil surface</tissue>
    </source>
</reference>
<accession>A0A0A8Y8G9</accession>
<reference evidence="1" key="1">
    <citation type="submission" date="2014-09" db="EMBL/GenBank/DDBJ databases">
        <authorList>
            <person name="Magalhaes I.L.F."/>
            <person name="Oliveira U."/>
            <person name="Santos F.R."/>
            <person name="Vidigal T.H.D.A."/>
            <person name="Brescovit A.D."/>
            <person name="Santos A.J."/>
        </authorList>
    </citation>
    <scope>NUCLEOTIDE SEQUENCE</scope>
    <source>
        <tissue evidence="1">Shoot tissue taken approximately 20 cm above the soil surface</tissue>
    </source>
</reference>
<dbReference type="AlphaFoldDB" id="A0A0A8Y8G9"/>
<protein>
    <submittedName>
        <fullName evidence="1">Uncharacterized protein</fullName>
    </submittedName>
</protein>
<name>A0A0A8Y8G9_ARUDO</name>
<sequence>MLARSIAILIRCPFCELTKS</sequence>